<accession>A0A9Y1BMB2</accession>
<protein>
    <recommendedName>
        <fullName evidence="2">Winged helix-turn-helix domain-containing protein</fullName>
    </recommendedName>
</protein>
<organism evidence="1">
    <name type="scientific">Candidatus Heimdallarchaeum aukensis</name>
    <dbReference type="NCBI Taxonomy" id="2876573"/>
    <lineage>
        <taxon>Archaea</taxon>
        <taxon>Promethearchaeati</taxon>
        <taxon>Candidatus Heimdallarchaeota</taxon>
        <taxon>Candidatus Heimdallarchaeia (ex Rinke et al. 2021) (nom. nud.)</taxon>
        <taxon>Candidatus Heimdallarchaeales</taxon>
        <taxon>Candidatus Heimdallarchaeaceae</taxon>
        <taxon>Candidatus Heimdallarchaeum</taxon>
    </lineage>
</organism>
<name>A0A9Y1BMB2_9ARCH</name>
<sequence length="100" mass="11541">MSEEKYDYRTALKKLKEKMGGTKAELLERNKQRNKDKKLVVQAIKEGLSTVPKVAEKTGLPTDRVFSIINQLVKYEGLVMKDKRSEYPVYGFVEEGEKDE</sequence>
<dbReference type="Proteomes" id="UP001201020">
    <property type="component" value="Chromosome"/>
</dbReference>
<reference evidence="1" key="1">
    <citation type="journal article" date="2022" name="Nat. Microbiol.">
        <title>Unique mobile elements and scalable gene flow at the prokaryote-eukaryote boundary revealed by circularized Asgard archaea genomes.</title>
        <authorList>
            <person name="Wu F."/>
            <person name="Speth D.R."/>
            <person name="Philosof A."/>
            <person name="Cremiere A."/>
            <person name="Narayanan A."/>
            <person name="Barco R.A."/>
            <person name="Connon S.A."/>
            <person name="Amend J.P."/>
            <person name="Antoshechkin I.A."/>
            <person name="Orphan V.J."/>
        </authorList>
    </citation>
    <scope>NUCLEOTIDE SEQUENCE</scope>
    <source>
        <strain evidence="1">PM71</strain>
    </source>
</reference>
<evidence type="ECO:0000313" key="1">
    <source>
        <dbReference type="EMBL" id="UJG41634.1"/>
    </source>
</evidence>
<proteinExistence type="predicted"/>
<evidence type="ECO:0008006" key="2">
    <source>
        <dbReference type="Google" id="ProtNLM"/>
    </source>
</evidence>
<gene>
    <name evidence="1" type="ORF">K9W45_04005</name>
</gene>
<dbReference type="AlphaFoldDB" id="A0A9Y1BMB2"/>
<dbReference type="EMBL" id="CP084166">
    <property type="protein sequence ID" value="UJG41634.1"/>
    <property type="molecule type" value="Genomic_DNA"/>
</dbReference>